<dbReference type="InterPro" id="IPR036388">
    <property type="entry name" value="WH-like_DNA-bd_sf"/>
</dbReference>
<dbReference type="Gene3D" id="1.10.10.10">
    <property type="entry name" value="Winged helix-like DNA-binding domain superfamily/Winged helix DNA-binding domain"/>
    <property type="match status" value="1"/>
</dbReference>
<name>A0A1W9HXW7_9HYPH</name>
<evidence type="ECO:0008006" key="5">
    <source>
        <dbReference type="Google" id="ProtNLM"/>
    </source>
</evidence>
<dbReference type="STRING" id="1827387.A4S15_08435"/>
<reference evidence="3 4" key="1">
    <citation type="journal article" date="2017" name="Water Res.">
        <title>Comammox in drinking water systems.</title>
        <authorList>
            <person name="Wang Y."/>
            <person name="Ma L."/>
            <person name="Mao Y."/>
            <person name="Jiang X."/>
            <person name="Xia Y."/>
            <person name="Yu K."/>
            <person name="Li B."/>
            <person name="Zhang T."/>
        </authorList>
    </citation>
    <scope>NUCLEOTIDE SEQUENCE [LARGE SCALE GENOMIC DNA]</scope>
    <source>
        <strain evidence="3">SG_bin8</strain>
    </source>
</reference>
<proteinExistence type="predicted"/>
<evidence type="ECO:0000313" key="3">
    <source>
        <dbReference type="EMBL" id="OQW52285.1"/>
    </source>
</evidence>
<dbReference type="EMBL" id="LWDL01000014">
    <property type="protein sequence ID" value="OQW52285.1"/>
    <property type="molecule type" value="Genomic_DNA"/>
</dbReference>
<organism evidence="3 4">
    <name type="scientific">Candidatus Raskinella chloraquaticus</name>
    <dbReference type="NCBI Taxonomy" id="1951219"/>
    <lineage>
        <taxon>Bacteria</taxon>
        <taxon>Pseudomonadati</taxon>
        <taxon>Pseudomonadota</taxon>
        <taxon>Alphaproteobacteria</taxon>
        <taxon>Hyphomicrobiales</taxon>
        <taxon>Phreatobacteraceae</taxon>
        <taxon>Candidatus Raskinella</taxon>
    </lineage>
</organism>
<dbReference type="RefSeq" id="WP_376800690.1">
    <property type="nucleotide sequence ID" value="NZ_DBNB01000001.1"/>
</dbReference>
<dbReference type="InterPro" id="IPR013225">
    <property type="entry name" value="PaaX_C"/>
</dbReference>
<dbReference type="Pfam" id="PF08223">
    <property type="entry name" value="PaaX_C"/>
    <property type="match status" value="1"/>
</dbReference>
<evidence type="ECO:0000259" key="2">
    <source>
        <dbReference type="Pfam" id="PF08223"/>
    </source>
</evidence>
<feature type="domain" description="Transcriptional repressor PaaX-like N-terminal" evidence="1">
    <location>
        <begin position="19"/>
        <end position="89"/>
    </location>
</feature>
<dbReference type="PANTHER" id="PTHR30319:SF1">
    <property type="entry name" value="TRANSCRIPTIONAL REPRESSOR PAAX"/>
    <property type="match status" value="1"/>
</dbReference>
<comment type="caution">
    <text evidence="3">The sequence shown here is derived from an EMBL/GenBank/DDBJ whole genome shotgun (WGS) entry which is preliminary data.</text>
</comment>
<dbReference type="GO" id="GO:0006351">
    <property type="term" value="P:DNA-templated transcription"/>
    <property type="evidence" value="ECO:0007669"/>
    <property type="project" value="InterPro"/>
</dbReference>
<feature type="domain" description="Transcriptional repressor PaaX-like C-terminal" evidence="2">
    <location>
        <begin position="181"/>
        <end position="263"/>
    </location>
</feature>
<dbReference type="InterPro" id="IPR012906">
    <property type="entry name" value="PaaX-like_N"/>
</dbReference>
<gene>
    <name evidence="3" type="ORF">A4S15_08435</name>
</gene>
<evidence type="ECO:0000313" key="4">
    <source>
        <dbReference type="Proteomes" id="UP000192872"/>
    </source>
</evidence>
<dbReference type="Proteomes" id="UP000192872">
    <property type="component" value="Unassembled WGS sequence"/>
</dbReference>
<sequence>MPGPNPLTILHSQAPLRVWSLIVTIFGDVVMDRGRDHHPAPVWTSDLMALLALLGIDAGHARTNLSRLVANGTLQRGKDGRRTDYRLSTASAADFARAAAVIYGADTHQPAGDMILAALDLCADRKAARLALEADGFRFLSSTLAMASRHERVPDMPLTNEVIFAVATSTPALRSAVNKLWHLDDLNHAYSRFVTAFDPVTGALEPEEAVILRIVVTHMFRRLVLRDPLLPAAMLPADWQGHAARAVFMRQIKRTARSSDVWFSRHGFHTPTS</sequence>
<dbReference type="Gene3D" id="1.20.58.1460">
    <property type="match status" value="1"/>
</dbReference>
<protein>
    <recommendedName>
        <fullName evidence="5">PaaX family transcriptional regulator</fullName>
    </recommendedName>
</protein>
<dbReference type="PIRSF" id="PIRSF020623">
    <property type="entry name" value="PaaX"/>
    <property type="match status" value="1"/>
</dbReference>
<dbReference type="PANTHER" id="PTHR30319">
    <property type="entry name" value="PHENYLACETIC ACID REGULATOR-RELATED TRANSCRIPTIONAL REPRESSOR"/>
    <property type="match status" value="1"/>
</dbReference>
<accession>A0A1W9HXW7</accession>
<dbReference type="AlphaFoldDB" id="A0A1W9HXW7"/>
<evidence type="ECO:0000259" key="1">
    <source>
        <dbReference type="Pfam" id="PF07848"/>
    </source>
</evidence>
<dbReference type="InterPro" id="IPR011965">
    <property type="entry name" value="PaaX_trns_reg"/>
</dbReference>
<dbReference type="Pfam" id="PF07848">
    <property type="entry name" value="PaaX"/>
    <property type="match status" value="1"/>
</dbReference>